<dbReference type="PANTHER" id="PTHR10192">
    <property type="entry name" value="MOLYBDOPTERIN BIOSYNTHESIS PROTEIN"/>
    <property type="match status" value="1"/>
</dbReference>
<comment type="function">
    <text evidence="1">Catalyzes the insertion of molybdate into adenylated molybdopterin with the concomitant release of AMP.</text>
</comment>
<dbReference type="Gene3D" id="3.40.980.10">
    <property type="entry name" value="MoaB/Mog-like domain"/>
    <property type="match status" value="1"/>
</dbReference>
<dbReference type="RefSeq" id="WP_068543545.1">
    <property type="nucleotide sequence ID" value="NZ_LSFI01000055.1"/>
</dbReference>
<comment type="caution">
    <text evidence="3">The sequence shown here is derived from an EMBL/GenBank/DDBJ whole genome shotgun (WGS) entry which is preliminary data.</text>
</comment>
<protein>
    <recommendedName>
        <fullName evidence="1">Molybdopterin molybdenumtransferase</fullName>
        <ecNumber evidence="1">2.10.1.1</ecNumber>
    </recommendedName>
</protein>
<dbReference type="CDD" id="cd03522">
    <property type="entry name" value="MoeA_like"/>
    <property type="match status" value="1"/>
</dbReference>
<dbReference type="SUPFAM" id="SSF53218">
    <property type="entry name" value="Molybdenum cofactor biosynthesis proteins"/>
    <property type="match status" value="1"/>
</dbReference>
<dbReference type="UniPathway" id="UPA00344"/>
<reference evidence="3 4" key="1">
    <citation type="submission" date="2016-02" db="EMBL/GenBank/DDBJ databases">
        <title>Draft genome sequence of Thermodesulfatator sp. S606.</title>
        <authorList>
            <person name="Lai Q."/>
            <person name="Cao J."/>
            <person name="Dupont S."/>
            <person name="Shao Z."/>
            <person name="Jebbar M."/>
            <person name="Alain K."/>
        </authorList>
    </citation>
    <scope>NUCLEOTIDE SEQUENCE [LARGE SCALE GENOMIC DNA]</scope>
    <source>
        <strain evidence="3 4">S606</strain>
    </source>
</reference>
<dbReference type="SMART" id="SM00852">
    <property type="entry name" value="MoCF_biosynth"/>
    <property type="match status" value="1"/>
</dbReference>
<keyword evidence="1" id="KW-0501">Molybdenum cofactor biosynthesis</keyword>
<keyword evidence="1" id="KW-0460">Magnesium</keyword>
<dbReference type="GO" id="GO:0005829">
    <property type="term" value="C:cytosol"/>
    <property type="evidence" value="ECO:0007669"/>
    <property type="project" value="TreeGrafter"/>
</dbReference>
<name>A0A177E5W7_9BACT</name>
<dbReference type="GO" id="GO:0006777">
    <property type="term" value="P:Mo-molybdopterin cofactor biosynthetic process"/>
    <property type="evidence" value="ECO:0007669"/>
    <property type="project" value="UniProtKB-UniRule"/>
</dbReference>
<keyword evidence="1" id="KW-0500">Molybdenum</keyword>
<comment type="cofactor">
    <cofactor evidence="1">
        <name>Mg(2+)</name>
        <dbReference type="ChEBI" id="CHEBI:18420"/>
    </cofactor>
</comment>
<sequence length="344" mass="37288">MKARTVPVEKAVGMIIPHDLTEIIPGKSKGPAFKKGHVIREEDVPRLKRMGKDHIYVLELEPDEIHEDEAALRLAKAVAGEGIEYDPNIKEGKVVLRAAYQGLFKVNTEALYQLNLLGEIMLSTRHSNFMVKKGEAVAAGRAIPLVVKDPLLDEVEKICSSNKVLYIKKPVINKVGLVITGNEVYYGRVEDAFFPALSPKLKSYGLEIIGPRFCPDNSEVITRAISEVISAGAEMVLVTGGMSVDPDDVTPKAIANVGVDSLVYGSPVLPGAMFLVAYKGEVPILGIPACGMYFKVTVLDLVLPRVICGEKLGREDMAKLGHGGFCLGCKECRYPVCPFGRGGL</sequence>
<dbReference type="GO" id="GO:0046872">
    <property type="term" value="F:metal ion binding"/>
    <property type="evidence" value="ECO:0007669"/>
    <property type="project" value="UniProtKB-UniRule"/>
</dbReference>
<dbReference type="EMBL" id="LSFI01000055">
    <property type="protein sequence ID" value="OAG26881.1"/>
    <property type="molecule type" value="Genomic_DNA"/>
</dbReference>
<dbReference type="InterPro" id="IPR001453">
    <property type="entry name" value="MoaB/Mog_dom"/>
</dbReference>
<dbReference type="InterPro" id="IPR038987">
    <property type="entry name" value="MoeA-like"/>
</dbReference>
<evidence type="ECO:0000313" key="3">
    <source>
        <dbReference type="EMBL" id="OAG26881.1"/>
    </source>
</evidence>
<dbReference type="AlphaFoldDB" id="A0A177E5W7"/>
<accession>A0A177E5W7</accession>
<keyword evidence="1" id="KW-0808">Transferase</keyword>
<keyword evidence="4" id="KW-1185">Reference proteome</keyword>
<comment type="pathway">
    <text evidence="1">Cofactor biosynthesis; molybdopterin biosynthesis.</text>
</comment>
<organism evidence="3 4">
    <name type="scientific">Thermodesulfatator autotrophicus</name>
    <dbReference type="NCBI Taxonomy" id="1795632"/>
    <lineage>
        <taxon>Bacteria</taxon>
        <taxon>Pseudomonadati</taxon>
        <taxon>Thermodesulfobacteriota</taxon>
        <taxon>Thermodesulfobacteria</taxon>
        <taxon>Thermodesulfobacteriales</taxon>
        <taxon>Thermodesulfatatoraceae</taxon>
        <taxon>Thermodesulfatator</taxon>
    </lineage>
</organism>
<dbReference type="OrthoDB" id="9767940at2"/>
<dbReference type="InterPro" id="IPR036425">
    <property type="entry name" value="MoaB/Mog-like_dom_sf"/>
</dbReference>
<dbReference type="Proteomes" id="UP000076964">
    <property type="component" value="Unassembled WGS sequence"/>
</dbReference>
<keyword evidence="1" id="KW-0479">Metal-binding</keyword>
<proteinExistence type="inferred from homology"/>
<dbReference type="Pfam" id="PF00994">
    <property type="entry name" value="MoCF_biosynth"/>
    <property type="match status" value="1"/>
</dbReference>
<dbReference type="PANTHER" id="PTHR10192:SF28">
    <property type="entry name" value="MOLYBDOPTERIN MOLYBDENUMTRANSFERASE"/>
    <property type="match status" value="1"/>
</dbReference>
<gene>
    <name evidence="3" type="ORF">TH606_09980</name>
</gene>
<dbReference type="STRING" id="1795632.TH606_09980"/>
<comment type="similarity">
    <text evidence="1">Belongs to the MoeA family.</text>
</comment>
<evidence type="ECO:0000259" key="2">
    <source>
        <dbReference type="SMART" id="SM00852"/>
    </source>
</evidence>
<comment type="catalytic activity">
    <reaction evidence="1">
        <text>adenylyl-molybdopterin + molybdate = Mo-molybdopterin + AMP + H(+)</text>
        <dbReference type="Rhea" id="RHEA:35047"/>
        <dbReference type="ChEBI" id="CHEBI:15378"/>
        <dbReference type="ChEBI" id="CHEBI:36264"/>
        <dbReference type="ChEBI" id="CHEBI:62727"/>
        <dbReference type="ChEBI" id="CHEBI:71302"/>
        <dbReference type="ChEBI" id="CHEBI:456215"/>
    </reaction>
</comment>
<feature type="domain" description="MoaB/Mog" evidence="2">
    <location>
        <begin position="176"/>
        <end position="308"/>
    </location>
</feature>
<evidence type="ECO:0000256" key="1">
    <source>
        <dbReference type="RuleBase" id="RU365090"/>
    </source>
</evidence>
<dbReference type="EC" id="2.10.1.1" evidence="1"/>
<evidence type="ECO:0000313" key="4">
    <source>
        <dbReference type="Proteomes" id="UP000076964"/>
    </source>
</evidence>
<dbReference type="GO" id="GO:0061599">
    <property type="term" value="F:molybdopterin molybdotransferase activity"/>
    <property type="evidence" value="ECO:0007669"/>
    <property type="project" value="UniProtKB-UniRule"/>
</dbReference>